<dbReference type="GO" id="GO:0003723">
    <property type="term" value="F:RNA binding"/>
    <property type="evidence" value="ECO:0007669"/>
    <property type="project" value="InterPro"/>
</dbReference>
<dbReference type="EMBL" id="CM035409">
    <property type="protein sequence ID" value="KAH7440386.1"/>
    <property type="molecule type" value="Genomic_DNA"/>
</dbReference>
<keyword evidence="5" id="KW-1185">Reference proteome</keyword>
<dbReference type="PANTHER" id="PTHR47926:SF533">
    <property type="entry name" value="DYW DOMAIN-CONTAINING PROTEIN"/>
    <property type="match status" value="1"/>
</dbReference>
<dbReference type="GO" id="GO:0048731">
    <property type="term" value="P:system development"/>
    <property type="evidence" value="ECO:0007669"/>
    <property type="project" value="UniProtKB-ARBA"/>
</dbReference>
<reference evidence="4" key="1">
    <citation type="submission" date="2021-08" db="EMBL/GenBank/DDBJ databases">
        <title>WGS assembly of Ceratopteris richardii.</title>
        <authorList>
            <person name="Marchant D.B."/>
            <person name="Chen G."/>
            <person name="Jenkins J."/>
            <person name="Shu S."/>
            <person name="Leebens-Mack J."/>
            <person name="Grimwood J."/>
            <person name="Schmutz J."/>
            <person name="Soltis P."/>
            <person name="Soltis D."/>
            <person name="Chen Z.-H."/>
        </authorList>
    </citation>
    <scope>NUCLEOTIDE SEQUENCE</scope>
    <source>
        <strain evidence="4">Whitten #5841</strain>
        <tissue evidence="4">Leaf</tissue>
    </source>
</reference>
<feature type="compositionally biased region" description="Basic residues" evidence="3">
    <location>
        <begin position="1"/>
        <end position="19"/>
    </location>
</feature>
<dbReference type="GO" id="GO:0009451">
    <property type="term" value="P:RNA modification"/>
    <property type="evidence" value="ECO:0007669"/>
    <property type="project" value="InterPro"/>
</dbReference>
<dbReference type="AlphaFoldDB" id="A0A8T2V2I4"/>
<evidence type="ECO:0000313" key="5">
    <source>
        <dbReference type="Proteomes" id="UP000825935"/>
    </source>
</evidence>
<dbReference type="InterPro" id="IPR002885">
    <property type="entry name" value="PPR_rpt"/>
</dbReference>
<gene>
    <name evidence="4" type="ORF">KP509_04G104800</name>
</gene>
<evidence type="ECO:0000256" key="3">
    <source>
        <dbReference type="SAM" id="MobiDB-lite"/>
    </source>
</evidence>
<evidence type="ECO:0000256" key="2">
    <source>
        <dbReference type="PROSITE-ProRule" id="PRU00708"/>
    </source>
</evidence>
<dbReference type="PROSITE" id="PS51375">
    <property type="entry name" value="PPR"/>
    <property type="match status" value="5"/>
</dbReference>
<dbReference type="InterPro" id="IPR011990">
    <property type="entry name" value="TPR-like_helical_dom_sf"/>
</dbReference>
<proteinExistence type="predicted"/>
<dbReference type="OMA" id="RKEICSE"/>
<feature type="repeat" description="PPR" evidence="2">
    <location>
        <begin position="465"/>
        <end position="499"/>
    </location>
</feature>
<feature type="repeat" description="PPR" evidence="2">
    <location>
        <begin position="682"/>
        <end position="716"/>
    </location>
</feature>
<dbReference type="NCBIfam" id="TIGR00756">
    <property type="entry name" value="PPR"/>
    <property type="match status" value="5"/>
</dbReference>
<dbReference type="Gene3D" id="1.25.40.10">
    <property type="entry name" value="Tetratricopeptide repeat domain"/>
    <property type="match status" value="6"/>
</dbReference>
<feature type="repeat" description="PPR" evidence="2">
    <location>
        <begin position="236"/>
        <end position="270"/>
    </location>
</feature>
<evidence type="ECO:0008006" key="6">
    <source>
        <dbReference type="Google" id="ProtNLM"/>
    </source>
</evidence>
<dbReference type="OrthoDB" id="185373at2759"/>
<evidence type="ECO:0000256" key="1">
    <source>
        <dbReference type="ARBA" id="ARBA00022737"/>
    </source>
</evidence>
<dbReference type="FunFam" id="1.25.40.10:FF:000158">
    <property type="entry name" value="pentatricopeptide repeat-containing protein At2g33680"/>
    <property type="match status" value="1"/>
</dbReference>
<dbReference type="InterPro" id="IPR046848">
    <property type="entry name" value="E_motif"/>
</dbReference>
<dbReference type="Pfam" id="PF01535">
    <property type="entry name" value="PPR"/>
    <property type="match status" value="3"/>
</dbReference>
<feature type="repeat" description="PPR" evidence="2">
    <location>
        <begin position="348"/>
        <end position="382"/>
    </location>
</feature>
<sequence>MLRCARKAKPPLPPLKHRQLQLSRYDSNGEGKEAEAEDDRSNTIASLCKKGHLQRAVEILHEHDDPLSPSAYRSLLKLCNQKKSLAHAKHVGAHMASLQERYTTTSLNEYLVSTLCMCNDLDSALNLFHSLSIKTVFVWTAVISAYVGRGDGVVAFTVYARMLEESALPNEYTYTSMLKACGIIPSVQSGKALHACLWCEDIKSSVAIASPIIRMYSKCNAISNSEMVFQEIPQHDILSWTSMISSLIEHELIDKALALYRQMEKQGISPNEWTVSICLQGCCILAELKGALASGESPLEIGKFLHHDAALRGFEMQTFVGSALLRMYDKCMCILEAEATFCSLPDHDVVTWTAMLSSFVEQGKAERALQTYRQMLESFIDVDKLAILSALQACCALPIWDEASSGCEHSSSKPSLDIGWALYADARKKHIASDVFIGNTLMHLFAKCRRFVEAESVFNGLSVHDVVSFSVIMSVYTDQGQAKKALQLYQKMQEEGVSPDDQTVVNGLKACCKCAEEESEENDDLITEMTFEVGRALHHDAVERGYDHNLVVGSELVTFYGKHGSVIEAEYSFNNLFEPDAMAYSALLLAFTKEGRNREASQLYSQLLAQGIIADDRVDICMLQCFSASRNIKDLCKMHHTILHSDRNSLSLELSTKLIFVYASYGNASDAHAVLSSLSTQDVVAWNALMSGSIHSGDYAEVFRALDMMRRVGREPNESTFVSLLSACSHAGLIERGIKYFESMSKHYGQTPRIEHYGCMIDLFGRIGSFNRIEELLLTMQGQPDVGIWLGLLGACQVHGNVELAKYAYKHAVSLRPRQAAAYVLMSNVFTNAGMKREADDVNLSRQKASAWKKPGQSWILVNGAIHTFIVKEDAISQLGDIVCKLQQKHMFWRLEGFVPQIDHHQPS</sequence>
<dbReference type="Pfam" id="PF13041">
    <property type="entry name" value="PPR_2"/>
    <property type="match status" value="4"/>
</dbReference>
<organism evidence="4 5">
    <name type="scientific">Ceratopteris richardii</name>
    <name type="common">Triangle waterfern</name>
    <dbReference type="NCBI Taxonomy" id="49495"/>
    <lineage>
        <taxon>Eukaryota</taxon>
        <taxon>Viridiplantae</taxon>
        <taxon>Streptophyta</taxon>
        <taxon>Embryophyta</taxon>
        <taxon>Tracheophyta</taxon>
        <taxon>Polypodiopsida</taxon>
        <taxon>Polypodiidae</taxon>
        <taxon>Polypodiales</taxon>
        <taxon>Pteridineae</taxon>
        <taxon>Pteridaceae</taxon>
        <taxon>Parkerioideae</taxon>
        <taxon>Ceratopteris</taxon>
    </lineage>
</organism>
<feature type="region of interest" description="Disordered" evidence="3">
    <location>
        <begin position="1"/>
        <end position="41"/>
    </location>
</feature>
<accession>A0A8T2V2I4</accession>
<evidence type="ECO:0000313" key="4">
    <source>
        <dbReference type="EMBL" id="KAH7440386.1"/>
    </source>
</evidence>
<protein>
    <recommendedName>
        <fullName evidence="6">Pentatricopeptide repeat-containing protein</fullName>
    </recommendedName>
</protein>
<keyword evidence="1" id="KW-0677">Repeat</keyword>
<dbReference type="SUPFAM" id="SSF48452">
    <property type="entry name" value="TPR-like"/>
    <property type="match status" value="1"/>
</dbReference>
<dbReference type="InterPro" id="IPR046960">
    <property type="entry name" value="PPR_At4g14850-like_plant"/>
</dbReference>
<comment type="caution">
    <text evidence="4">The sequence shown here is derived from an EMBL/GenBank/DDBJ whole genome shotgun (WGS) entry which is preliminary data.</text>
</comment>
<dbReference type="PANTHER" id="PTHR47926">
    <property type="entry name" value="PENTATRICOPEPTIDE REPEAT-CONTAINING PROTEIN"/>
    <property type="match status" value="1"/>
</dbReference>
<name>A0A8T2V2I4_CERRI</name>
<dbReference type="Proteomes" id="UP000825935">
    <property type="component" value="Chromosome 4"/>
</dbReference>
<feature type="repeat" description="PPR" evidence="2">
    <location>
        <begin position="580"/>
        <end position="614"/>
    </location>
</feature>
<dbReference type="Pfam" id="PF20431">
    <property type="entry name" value="E_motif"/>
    <property type="match status" value="1"/>
</dbReference>